<dbReference type="AlphaFoldDB" id="A0A5N7C7F9"/>
<name>A0A5N7C7F9_PETAA</name>
<proteinExistence type="predicted"/>
<dbReference type="EMBL" id="ML735258">
    <property type="protein sequence ID" value="KAE8390056.1"/>
    <property type="molecule type" value="Genomic_DNA"/>
</dbReference>
<gene>
    <name evidence="1" type="ORF">BDV23DRAFT_155817</name>
</gene>
<protein>
    <submittedName>
        <fullName evidence="1">Uncharacterized protein</fullName>
    </submittedName>
</protein>
<accession>A0A5N7C7F9</accession>
<evidence type="ECO:0000313" key="1">
    <source>
        <dbReference type="EMBL" id="KAE8390056.1"/>
    </source>
</evidence>
<sequence>MFRRPASIIEIITSVCNQWLSFPLVWVLPAQLYGVPSQHIHNDRLIPSFASCFLLEDRPLLIGSRDAVRRNQGVIHSTGHRCR</sequence>
<organism evidence="1">
    <name type="scientific">Petromyces alliaceus</name>
    <name type="common">Aspergillus alliaceus</name>
    <dbReference type="NCBI Taxonomy" id="209559"/>
    <lineage>
        <taxon>Eukaryota</taxon>
        <taxon>Fungi</taxon>
        <taxon>Dikarya</taxon>
        <taxon>Ascomycota</taxon>
        <taxon>Pezizomycotina</taxon>
        <taxon>Eurotiomycetes</taxon>
        <taxon>Eurotiomycetidae</taxon>
        <taxon>Eurotiales</taxon>
        <taxon>Aspergillaceae</taxon>
        <taxon>Aspergillus</taxon>
        <taxon>Aspergillus subgen. Circumdati</taxon>
    </lineage>
</organism>
<reference evidence="1" key="1">
    <citation type="submission" date="2019-04" db="EMBL/GenBank/DDBJ databases">
        <title>Friends and foes A comparative genomics studyof 23 Aspergillus species from section Flavi.</title>
        <authorList>
            <consortium name="DOE Joint Genome Institute"/>
            <person name="Kjaerbolling I."/>
            <person name="Vesth T."/>
            <person name="Frisvad J.C."/>
            <person name="Nybo J.L."/>
            <person name="Theobald S."/>
            <person name="Kildgaard S."/>
            <person name="Isbrandt T."/>
            <person name="Kuo A."/>
            <person name="Sato A."/>
            <person name="Lyhne E.K."/>
            <person name="Kogle M.E."/>
            <person name="Wiebenga A."/>
            <person name="Kun R.S."/>
            <person name="Lubbers R.J."/>
            <person name="Makela M.R."/>
            <person name="Barry K."/>
            <person name="Chovatia M."/>
            <person name="Clum A."/>
            <person name="Daum C."/>
            <person name="Haridas S."/>
            <person name="He G."/>
            <person name="LaButti K."/>
            <person name="Lipzen A."/>
            <person name="Mondo S."/>
            <person name="Riley R."/>
            <person name="Salamov A."/>
            <person name="Simmons B.A."/>
            <person name="Magnuson J.K."/>
            <person name="Henrissat B."/>
            <person name="Mortensen U.H."/>
            <person name="Larsen T.O."/>
            <person name="Devries R.P."/>
            <person name="Grigoriev I.V."/>
            <person name="Machida M."/>
            <person name="Baker S.E."/>
            <person name="Andersen M.R."/>
        </authorList>
    </citation>
    <scope>NUCLEOTIDE SEQUENCE [LARGE SCALE GENOMIC DNA]</scope>
    <source>
        <strain evidence="1">IBT 14317</strain>
    </source>
</reference>
<dbReference type="Proteomes" id="UP000326877">
    <property type="component" value="Unassembled WGS sequence"/>
</dbReference>